<evidence type="ECO:0000256" key="1">
    <source>
        <dbReference type="ARBA" id="ARBA00000085"/>
    </source>
</evidence>
<keyword evidence="11 12" id="KW-0472">Membrane</keyword>
<sequence length="349" mass="40959">MTLIKYLKSKAIIIIIKFLAMINFTVFGYAYGLNKEFIHTIVLVFILQEIVSLSICYSKKRKFFKKTEDMLNSLDEKYLVTELLEETDYYEGKIFSEWIYDIDKSMCDHVSYYERVVKEYKEFIEMWVHEVKIPLASAVIMCKNGLNSDNTIDEMTNYKKISKQLKKIDTYLEQVLYYTRSEHKESDYIFGRCKLREIIKDVALNNKDDLLEKDISLSVDVNDLEVLTDKKWLIFIINQIINNSIKYSDELKNDSYIKITAIDGKDLIRLEIEDNGIGIDKKDLSNVFKKCFTGENGRVFNKSTGIGLYIVKKLITSLGHKIEIESVKHEYTKVILYFGKNQYMNITNL</sequence>
<dbReference type="GO" id="GO:0004721">
    <property type="term" value="F:phosphoprotein phosphatase activity"/>
    <property type="evidence" value="ECO:0007669"/>
    <property type="project" value="TreeGrafter"/>
</dbReference>
<evidence type="ECO:0000256" key="3">
    <source>
        <dbReference type="ARBA" id="ARBA00012438"/>
    </source>
</evidence>
<evidence type="ECO:0000256" key="9">
    <source>
        <dbReference type="ARBA" id="ARBA00022989"/>
    </source>
</evidence>
<comment type="catalytic activity">
    <reaction evidence="1">
        <text>ATP + protein L-histidine = ADP + protein N-phospho-L-histidine.</text>
        <dbReference type="EC" id="2.7.13.3"/>
    </reaction>
</comment>
<reference evidence="14 15" key="1">
    <citation type="submission" date="2016-10" db="EMBL/GenBank/DDBJ databases">
        <authorList>
            <person name="de Groot N.N."/>
        </authorList>
    </citation>
    <scope>NUCLEOTIDE SEQUENCE [LARGE SCALE GENOMIC DNA]</scope>
    <source>
        <strain evidence="14 15">DSM 14045</strain>
    </source>
</reference>
<keyword evidence="7 12" id="KW-0812">Transmembrane</keyword>
<keyword evidence="8 14" id="KW-0418">Kinase</keyword>
<evidence type="ECO:0000259" key="13">
    <source>
        <dbReference type="PROSITE" id="PS50109"/>
    </source>
</evidence>
<evidence type="ECO:0000256" key="8">
    <source>
        <dbReference type="ARBA" id="ARBA00022777"/>
    </source>
</evidence>
<feature type="domain" description="Histidine kinase" evidence="13">
    <location>
        <begin position="126"/>
        <end position="342"/>
    </location>
</feature>
<comment type="subcellular location">
    <subcellularLocation>
        <location evidence="2">Cell membrane</location>
        <topology evidence="2">Multi-pass membrane protein</topology>
    </subcellularLocation>
</comment>
<dbReference type="OrthoDB" id="9780487at2"/>
<evidence type="ECO:0000313" key="15">
    <source>
        <dbReference type="Proteomes" id="UP000183918"/>
    </source>
</evidence>
<dbReference type="Proteomes" id="UP000183918">
    <property type="component" value="Unassembled WGS sequence"/>
</dbReference>
<keyword evidence="10" id="KW-0902">Two-component regulatory system</keyword>
<dbReference type="GO" id="GO:0000155">
    <property type="term" value="F:phosphorelay sensor kinase activity"/>
    <property type="evidence" value="ECO:0007669"/>
    <property type="project" value="InterPro"/>
</dbReference>
<name>A0A1H3LVA9_9FIRM</name>
<dbReference type="AlphaFoldDB" id="A0A1H3LVA9"/>
<dbReference type="InterPro" id="IPR003661">
    <property type="entry name" value="HisK_dim/P_dom"/>
</dbReference>
<dbReference type="PANTHER" id="PTHR45453:SF2">
    <property type="entry name" value="HISTIDINE KINASE"/>
    <property type="match status" value="1"/>
</dbReference>
<keyword evidence="15" id="KW-1185">Reference proteome</keyword>
<dbReference type="PROSITE" id="PS50109">
    <property type="entry name" value="HIS_KIN"/>
    <property type="match status" value="1"/>
</dbReference>
<evidence type="ECO:0000256" key="4">
    <source>
        <dbReference type="ARBA" id="ARBA00022475"/>
    </source>
</evidence>
<gene>
    <name evidence="14" type="ORF">SAMN02910414_02130</name>
</gene>
<dbReference type="GO" id="GO:0005886">
    <property type="term" value="C:plasma membrane"/>
    <property type="evidence" value="ECO:0007669"/>
    <property type="project" value="UniProtKB-SubCell"/>
</dbReference>
<dbReference type="Pfam" id="PF02518">
    <property type="entry name" value="HATPase_c"/>
    <property type="match status" value="1"/>
</dbReference>
<dbReference type="Gene3D" id="3.30.565.10">
    <property type="entry name" value="Histidine kinase-like ATPase, C-terminal domain"/>
    <property type="match status" value="1"/>
</dbReference>
<protein>
    <recommendedName>
        <fullName evidence="3">histidine kinase</fullName>
        <ecNumber evidence="3">2.7.13.3</ecNumber>
    </recommendedName>
</protein>
<organism evidence="14 15">
    <name type="scientific">Lachnobacterium bovis DSM 14045</name>
    <dbReference type="NCBI Taxonomy" id="1122142"/>
    <lineage>
        <taxon>Bacteria</taxon>
        <taxon>Bacillati</taxon>
        <taxon>Bacillota</taxon>
        <taxon>Clostridia</taxon>
        <taxon>Lachnospirales</taxon>
        <taxon>Lachnospiraceae</taxon>
        <taxon>Lachnobacterium</taxon>
    </lineage>
</organism>
<dbReference type="EC" id="2.7.13.3" evidence="3"/>
<proteinExistence type="predicted"/>
<dbReference type="GO" id="GO:0016036">
    <property type="term" value="P:cellular response to phosphate starvation"/>
    <property type="evidence" value="ECO:0007669"/>
    <property type="project" value="TreeGrafter"/>
</dbReference>
<dbReference type="InterPro" id="IPR004358">
    <property type="entry name" value="Sig_transdc_His_kin-like_C"/>
</dbReference>
<dbReference type="SUPFAM" id="SSF55874">
    <property type="entry name" value="ATPase domain of HSP90 chaperone/DNA topoisomerase II/histidine kinase"/>
    <property type="match status" value="1"/>
</dbReference>
<keyword evidence="9 12" id="KW-1133">Transmembrane helix</keyword>
<keyword evidence="4" id="KW-1003">Cell membrane</keyword>
<keyword evidence="6" id="KW-0808">Transferase</keyword>
<dbReference type="InterPro" id="IPR050351">
    <property type="entry name" value="BphY/WalK/GraS-like"/>
</dbReference>
<dbReference type="CDD" id="cd00082">
    <property type="entry name" value="HisKA"/>
    <property type="match status" value="1"/>
</dbReference>
<evidence type="ECO:0000256" key="2">
    <source>
        <dbReference type="ARBA" id="ARBA00004651"/>
    </source>
</evidence>
<evidence type="ECO:0000313" key="14">
    <source>
        <dbReference type="EMBL" id="SDY68273.1"/>
    </source>
</evidence>
<evidence type="ECO:0000256" key="12">
    <source>
        <dbReference type="SAM" id="Phobius"/>
    </source>
</evidence>
<evidence type="ECO:0000256" key="10">
    <source>
        <dbReference type="ARBA" id="ARBA00023012"/>
    </source>
</evidence>
<dbReference type="PANTHER" id="PTHR45453">
    <property type="entry name" value="PHOSPHATE REGULON SENSOR PROTEIN PHOR"/>
    <property type="match status" value="1"/>
</dbReference>
<evidence type="ECO:0000256" key="7">
    <source>
        <dbReference type="ARBA" id="ARBA00022692"/>
    </source>
</evidence>
<evidence type="ECO:0000256" key="11">
    <source>
        <dbReference type="ARBA" id="ARBA00023136"/>
    </source>
</evidence>
<feature type="transmembrane region" description="Helical" evidence="12">
    <location>
        <begin position="12"/>
        <end position="31"/>
    </location>
</feature>
<dbReference type="InterPro" id="IPR003594">
    <property type="entry name" value="HATPase_dom"/>
</dbReference>
<dbReference type="PRINTS" id="PR00344">
    <property type="entry name" value="BCTRLSENSOR"/>
</dbReference>
<dbReference type="InterPro" id="IPR005467">
    <property type="entry name" value="His_kinase_dom"/>
</dbReference>
<evidence type="ECO:0000256" key="6">
    <source>
        <dbReference type="ARBA" id="ARBA00022679"/>
    </source>
</evidence>
<feature type="transmembrane region" description="Helical" evidence="12">
    <location>
        <begin position="37"/>
        <end position="57"/>
    </location>
</feature>
<dbReference type="InterPro" id="IPR036890">
    <property type="entry name" value="HATPase_C_sf"/>
</dbReference>
<evidence type="ECO:0000256" key="5">
    <source>
        <dbReference type="ARBA" id="ARBA00022553"/>
    </source>
</evidence>
<dbReference type="STRING" id="1122142.SAMN02910414_02130"/>
<dbReference type="RefSeq" id="WP_074718783.1">
    <property type="nucleotide sequence ID" value="NZ_FNPG01000028.1"/>
</dbReference>
<keyword evidence="5" id="KW-0597">Phosphoprotein</keyword>
<accession>A0A1H3LVA9</accession>
<dbReference type="SMART" id="SM00387">
    <property type="entry name" value="HATPase_c"/>
    <property type="match status" value="1"/>
</dbReference>
<dbReference type="EMBL" id="FNPG01000028">
    <property type="protein sequence ID" value="SDY68273.1"/>
    <property type="molecule type" value="Genomic_DNA"/>
</dbReference>